<dbReference type="RefSeq" id="WP_157748393.1">
    <property type="nucleotide sequence ID" value="NZ_JBHSOG010000102.1"/>
</dbReference>
<organism evidence="1 2">
    <name type="scientific">Thauera sinica</name>
    <dbReference type="NCBI Taxonomy" id="2665146"/>
    <lineage>
        <taxon>Bacteria</taxon>
        <taxon>Pseudomonadati</taxon>
        <taxon>Pseudomonadota</taxon>
        <taxon>Betaproteobacteria</taxon>
        <taxon>Rhodocyclales</taxon>
        <taxon>Zoogloeaceae</taxon>
        <taxon>Thauera</taxon>
    </lineage>
</organism>
<comment type="caution">
    <text evidence="1">The sequence shown here is derived from an EMBL/GenBank/DDBJ whole genome shotgun (WGS) entry which is preliminary data.</text>
</comment>
<dbReference type="Proteomes" id="UP001595974">
    <property type="component" value="Unassembled WGS sequence"/>
</dbReference>
<keyword evidence="2" id="KW-1185">Reference proteome</keyword>
<dbReference type="EMBL" id="JBHSOG010000102">
    <property type="protein sequence ID" value="MFC5771943.1"/>
    <property type="molecule type" value="Genomic_DNA"/>
</dbReference>
<evidence type="ECO:0000313" key="2">
    <source>
        <dbReference type="Proteomes" id="UP001595974"/>
    </source>
</evidence>
<accession>A0ABW1AX93</accession>
<proteinExistence type="predicted"/>
<evidence type="ECO:0000313" key="1">
    <source>
        <dbReference type="EMBL" id="MFC5771943.1"/>
    </source>
</evidence>
<gene>
    <name evidence="1" type="ORF">ACFPTN_21390</name>
</gene>
<name>A0ABW1AX93_9RHOO</name>
<protein>
    <submittedName>
        <fullName evidence="1">Uncharacterized protein</fullName>
    </submittedName>
</protein>
<reference evidence="2" key="1">
    <citation type="journal article" date="2019" name="Int. J. Syst. Evol. Microbiol.">
        <title>The Global Catalogue of Microorganisms (GCM) 10K type strain sequencing project: providing services to taxonomists for standard genome sequencing and annotation.</title>
        <authorList>
            <consortium name="The Broad Institute Genomics Platform"/>
            <consortium name="The Broad Institute Genome Sequencing Center for Infectious Disease"/>
            <person name="Wu L."/>
            <person name="Ma J."/>
        </authorList>
    </citation>
    <scope>NUCLEOTIDE SEQUENCE [LARGE SCALE GENOMIC DNA]</scope>
    <source>
        <strain evidence="2">SHR3</strain>
    </source>
</reference>
<sequence length="301" mass="31378">MTAPGRVIHAGKIDRSLVFVFGDSQGEAPADPGAAAGAMSAVFGGLLGGISAGLMGGKAADGAAAGALIGVTGPESEAGRWTQGVPGLSWPLPSPSARLVLPKETGAWAQRRGMTIGGVSTQVLSAMTAAGYTERSFFDVPDGFVVVTRPEQIERDGTAKGGDERWNVEAPGRDEPFLLKVLRGMAGANAGNYRMFIFVVSTDDRAPTSVEPTFLDAQTWFLRGTAGLAPETAARPVTARHRMSVHVYEFEAARGKKVAVRAPGRLTCEAHLEKAGLWPGLSKLAGTEPEPLSVAGRLQVE</sequence>